<keyword evidence="2" id="KW-0813">Transport</keyword>
<dbReference type="InterPro" id="IPR050763">
    <property type="entry name" value="ABC_transporter_ATP-binding"/>
</dbReference>
<evidence type="ECO:0000256" key="1">
    <source>
        <dbReference type="ARBA" id="ARBA00005417"/>
    </source>
</evidence>
<evidence type="ECO:0000256" key="2">
    <source>
        <dbReference type="ARBA" id="ARBA00022448"/>
    </source>
</evidence>
<dbReference type="PANTHER" id="PTHR42711">
    <property type="entry name" value="ABC TRANSPORTER ATP-BINDING PROTEIN"/>
    <property type="match status" value="1"/>
</dbReference>
<dbReference type="eggNOG" id="COG1131">
    <property type="taxonomic scope" value="Bacteria"/>
</dbReference>
<keyword evidence="4 6" id="KW-0067">ATP-binding</keyword>
<dbReference type="PANTHER" id="PTHR42711:SF5">
    <property type="entry name" value="ABC TRANSPORTER ATP-BINDING PROTEIN NATA"/>
    <property type="match status" value="1"/>
</dbReference>
<evidence type="ECO:0000313" key="6">
    <source>
        <dbReference type="EMBL" id="AHI52822.1"/>
    </source>
</evidence>
<dbReference type="PROSITE" id="PS00211">
    <property type="entry name" value="ABC_TRANSPORTER_1"/>
    <property type="match status" value="1"/>
</dbReference>
<protein>
    <submittedName>
        <fullName evidence="6">ABC transporter ATP-binding protein</fullName>
    </submittedName>
</protein>
<dbReference type="SUPFAM" id="SSF52540">
    <property type="entry name" value="P-loop containing nucleoside triphosphate hydrolases"/>
    <property type="match status" value="1"/>
</dbReference>
<evidence type="ECO:0000256" key="3">
    <source>
        <dbReference type="ARBA" id="ARBA00022741"/>
    </source>
</evidence>
<dbReference type="Proteomes" id="UP000019267">
    <property type="component" value="Chromosome"/>
</dbReference>
<dbReference type="InterPro" id="IPR027417">
    <property type="entry name" value="P-loop_NTPase"/>
</dbReference>
<accession>W6A754</accession>
<dbReference type="AlphaFoldDB" id="W6A754"/>
<dbReference type="OrthoDB" id="9779029at2"/>
<dbReference type="RefSeq" id="WP_025363059.1">
    <property type="nucleotide sequence ID" value="NZ_CP006681.1"/>
</dbReference>
<feature type="domain" description="ABC transporter" evidence="5">
    <location>
        <begin position="2"/>
        <end position="226"/>
    </location>
</feature>
<dbReference type="PATRIC" id="fig|1276246.3.peg.480"/>
<dbReference type="KEGG" id="scq:SCULI_v1c04810"/>
<dbReference type="SMART" id="SM00382">
    <property type="entry name" value="AAA"/>
    <property type="match status" value="1"/>
</dbReference>
<dbReference type="HOGENOM" id="CLU_000604_1_2_14"/>
<evidence type="ECO:0000256" key="4">
    <source>
        <dbReference type="ARBA" id="ARBA00022840"/>
    </source>
</evidence>
<reference evidence="6 7" key="1">
    <citation type="journal article" date="2014" name="Genome Biol. Evol.">
        <title>Molecular evolution of the substrate utilization strategies and putative virulence factors in mosquito-associated Spiroplasma species.</title>
        <authorList>
            <person name="Chang T.H."/>
            <person name="Lo W.S."/>
            <person name="Ku C."/>
            <person name="Chen L.L."/>
            <person name="Kuo C.H."/>
        </authorList>
    </citation>
    <scope>NUCLEOTIDE SEQUENCE [LARGE SCALE GENOMIC DNA]</scope>
    <source>
        <strain evidence="6">AES-1</strain>
    </source>
</reference>
<dbReference type="GO" id="GO:0005524">
    <property type="term" value="F:ATP binding"/>
    <property type="evidence" value="ECO:0007669"/>
    <property type="project" value="UniProtKB-KW"/>
</dbReference>
<keyword evidence="7" id="KW-1185">Reference proteome</keyword>
<keyword evidence="3" id="KW-0547">Nucleotide-binding</keyword>
<proteinExistence type="inferred from homology"/>
<dbReference type="Gene3D" id="3.40.50.300">
    <property type="entry name" value="P-loop containing nucleotide triphosphate hydrolases"/>
    <property type="match status" value="1"/>
</dbReference>
<comment type="similarity">
    <text evidence="1">Belongs to the ABC transporter superfamily.</text>
</comment>
<dbReference type="STRING" id="1276246.SCULI_v1c04810"/>
<organism evidence="6 7">
    <name type="scientific">Spiroplasma culicicola AES-1</name>
    <dbReference type="NCBI Taxonomy" id="1276246"/>
    <lineage>
        <taxon>Bacteria</taxon>
        <taxon>Bacillati</taxon>
        <taxon>Mycoplasmatota</taxon>
        <taxon>Mollicutes</taxon>
        <taxon>Entomoplasmatales</taxon>
        <taxon>Spiroplasmataceae</taxon>
        <taxon>Spiroplasma</taxon>
    </lineage>
</organism>
<dbReference type="InterPro" id="IPR003593">
    <property type="entry name" value="AAA+_ATPase"/>
</dbReference>
<dbReference type="Pfam" id="PF00005">
    <property type="entry name" value="ABC_tran"/>
    <property type="match status" value="1"/>
</dbReference>
<dbReference type="CDD" id="cd03230">
    <property type="entry name" value="ABC_DR_subfamily_A"/>
    <property type="match status" value="1"/>
</dbReference>
<dbReference type="InterPro" id="IPR017871">
    <property type="entry name" value="ABC_transporter-like_CS"/>
</dbReference>
<evidence type="ECO:0000259" key="5">
    <source>
        <dbReference type="PROSITE" id="PS50893"/>
    </source>
</evidence>
<name>W6A754_9MOLU</name>
<gene>
    <name evidence="6" type="ORF">SCULI_v1c04810</name>
</gene>
<dbReference type="GO" id="GO:0016887">
    <property type="term" value="F:ATP hydrolysis activity"/>
    <property type="evidence" value="ECO:0007669"/>
    <property type="project" value="InterPro"/>
</dbReference>
<evidence type="ECO:0000313" key="7">
    <source>
        <dbReference type="Proteomes" id="UP000019267"/>
    </source>
</evidence>
<dbReference type="EMBL" id="CP006681">
    <property type="protein sequence ID" value="AHI52822.1"/>
    <property type="molecule type" value="Genomic_DNA"/>
</dbReference>
<dbReference type="InterPro" id="IPR003439">
    <property type="entry name" value="ABC_transporter-like_ATP-bd"/>
</dbReference>
<sequence>MICLNGINKKIKNKNILEDVTFTIKENEITAFVGDNGAGKTTTIKAIFGEVKIDSGTIIFEDIDKNKDVAFFPDSNNLSLNITLYEYLYYLSKLYKIESELISSKIIEILELLALKEYSKNIIKTLSAGQKKRIILAGIILQKPKVIIFDEPTSNLDVQGRVELLSLIKKMNEELKITIMITSHIIDELDEIAQNLIIITSGKIVYDSKLKENEKIIDIYSKYANKKVIDSNELIKKMKGDY</sequence>
<dbReference type="PROSITE" id="PS50893">
    <property type="entry name" value="ABC_TRANSPORTER_2"/>
    <property type="match status" value="1"/>
</dbReference>